<name>A0A8T6YP49_9GAMM</name>
<gene>
    <name evidence="1" type="ORF">CWC29_007210</name>
</gene>
<accession>A0A8T6YP49</accession>
<keyword evidence="2" id="KW-1185">Reference proteome</keyword>
<evidence type="ECO:0000313" key="1">
    <source>
        <dbReference type="EMBL" id="NKC18632.1"/>
    </source>
</evidence>
<dbReference type="RefSeq" id="WP_128728137.1">
    <property type="nucleotide sequence ID" value="NZ_PNCO02000001.1"/>
</dbReference>
<proteinExistence type="predicted"/>
<dbReference type="EMBL" id="PNCO02000001">
    <property type="protein sequence ID" value="NKC18632.1"/>
    <property type="molecule type" value="Genomic_DNA"/>
</dbReference>
<dbReference type="AlphaFoldDB" id="A0A8T6YP49"/>
<organism evidence="1 2">
    <name type="scientific">Pseudoalteromonas galatheae</name>
    <dbReference type="NCBI Taxonomy" id="579562"/>
    <lineage>
        <taxon>Bacteria</taxon>
        <taxon>Pseudomonadati</taxon>
        <taxon>Pseudomonadota</taxon>
        <taxon>Gammaproteobacteria</taxon>
        <taxon>Alteromonadales</taxon>
        <taxon>Pseudoalteromonadaceae</taxon>
        <taxon>Pseudoalteromonas</taxon>
    </lineage>
</organism>
<comment type="caution">
    <text evidence="1">The sequence shown here is derived from an EMBL/GenBank/DDBJ whole genome shotgun (WGS) entry which is preliminary data.</text>
</comment>
<dbReference type="Proteomes" id="UP000307537">
    <property type="component" value="Unassembled WGS sequence"/>
</dbReference>
<reference evidence="1" key="1">
    <citation type="submission" date="2019-10" db="EMBL/GenBank/DDBJ databases">
        <authorList>
            <person name="Paulsen S."/>
        </authorList>
    </citation>
    <scope>NUCLEOTIDE SEQUENCE</scope>
    <source>
        <strain evidence="1">S4498</strain>
    </source>
</reference>
<sequence>MTEYQPNRVIGLESDNIYQVRKGMVTWFFGVKKGSYIAKYQDESGYYFEGSNYSACMGTQGKTGECTSRLMGGIWQSKTDPTDFRMYSIDGSSEEESSSVQGYALTLGKYVIETKSEEFSKKVGGSF</sequence>
<protein>
    <submittedName>
        <fullName evidence="1">Uncharacterized protein</fullName>
    </submittedName>
</protein>
<evidence type="ECO:0000313" key="2">
    <source>
        <dbReference type="Proteomes" id="UP000307537"/>
    </source>
</evidence>